<accession>A0A550J3P6</accession>
<evidence type="ECO:0000313" key="2">
    <source>
        <dbReference type="Proteomes" id="UP000317155"/>
    </source>
</evidence>
<reference evidence="1 2" key="1">
    <citation type="submission" date="2019-07" db="EMBL/GenBank/DDBJ databases">
        <title>Insights of Desulfuromonas acetexigens electromicrobiology.</title>
        <authorList>
            <person name="Katuri K."/>
            <person name="Sapireddy V."/>
            <person name="Shaw D.R."/>
            <person name="Saikaly P."/>
        </authorList>
    </citation>
    <scope>NUCLEOTIDE SEQUENCE [LARGE SCALE GENOMIC DNA]</scope>
    <source>
        <strain evidence="1 2">2873</strain>
    </source>
</reference>
<dbReference type="RefSeq" id="WP_092056458.1">
    <property type="nucleotide sequence ID" value="NZ_FOJJ01000014.1"/>
</dbReference>
<comment type="caution">
    <text evidence="1">The sequence shown here is derived from an EMBL/GenBank/DDBJ whole genome shotgun (WGS) entry which is preliminary data.</text>
</comment>
<dbReference type="Proteomes" id="UP000317155">
    <property type="component" value="Unassembled WGS sequence"/>
</dbReference>
<gene>
    <name evidence="1" type="ORF">FL622_16810</name>
</gene>
<dbReference type="AlphaFoldDB" id="A0A550J3P6"/>
<keyword evidence="2" id="KW-1185">Reference proteome</keyword>
<organism evidence="1 2">
    <name type="scientific">Trichloromonas acetexigens</name>
    <dbReference type="NCBI Taxonomy" id="38815"/>
    <lineage>
        <taxon>Bacteria</taxon>
        <taxon>Pseudomonadati</taxon>
        <taxon>Thermodesulfobacteriota</taxon>
        <taxon>Desulfuromonadia</taxon>
        <taxon>Desulfuromonadales</taxon>
        <taxon>Trichloromonadaceae</taxon>
        <taxon>Trichloromonas</taxon>
    </lineage>
</organism>
<proteinExistence type="predicted"/>
<sequence length="118" mass="13749">MDCEENLNKLKTEYQEFIRELDVEELREMLSCSKSVWYHLQKECFFLFPSTRNPNFHSIPALIVEDFAGGTIDQYPCDDDGYPIIEDEDCEDLREEMLQTGPCLIDSLIAQLEAEPFS</sequence>
<dbReference type="EMBL" id="VJVV01000021">
    <property type="protein sequence ID" value="TRO77845.1"/>
    <property type="molecule type" value="Genomic_DNA"/>
</dbReference>
<name>A0A550J3P6_9BACT</name>
<protein>
    <submittedName>
        <fullName evidence="1">Uncharacterized protein</fullName>
    </submittedName>
</protein>
<evidence type="ECO:0000313" key="1">
    <source>
        <dbReference type="EMBL" id="TRO77845.1"/>
    </source>
</evidence>